<comment type="caution">
    <text evidence="2">The sequence shown here is derived from an EMBL/GenBank/DDBJ whole genome shotgun (WGS) entry which is preliminary data.</text>
</comment>
<dbReference type="AlphaFoldDB" id="A0A9P1D724"/>
<dbReference type="EMBL" id="CAMXCT030003535">
    <property type="protein sequence ID" value="CAL4792282.1"/>
    <property type="molecule type" value="Genomic_DNA"/>
</dbReference>
<evidence type="ECO:0000313" key="1">
    <source>
        <dbReference type="EMBL" id="CAI3991772.1"/>
    </source>
</evidence>
<dbReference type="EMBL" id="CAMXCT010001629">
    <property type="protein sequence ID" value="CAI3991772.1"/>
    <property type="molecule type" value="Genomic_DNA"/>
</dbReference>
<evidence type="ECO:0000313" key="3">
    <source>
        <dbReference type="EMBL" id="CAL4779084.1"/>
    </source>
</evidence>
<gene>
    <name evidence="1" type="ORF">C1SCF055_LOCUS18651</name>
    <name evidence="2" type="ORF">C1SCF055_LOCUS30729</name>
</gene>
<reference evidence="2" key="1">
    <citation type="submission" date="2022-10" db="EMBL/GenBank/DDBJ databases">
        <authorList>
            <person name="Chen Y."/>
            <person name="Dougan E. K."/>
            <person name="Chan C."/>
            <person name="Rhodes N."/>
            <person name="Thang M."/>
        </authorList>
    </citation>
    <scope>NUCLEOTIDE SEQUENCE</scope>
</reference>
<organism evidence="2">
    <name type="scientific">Cladocopium goreaui</name>
    <dbReference type="NCBI Taxonomy" id="2562237"/>
    <lineage>
        <taxon>Eukaryota</taxon>
        <taxon>Sar</taxon>
        <taxon>Alveolata</taxon>
        <taxon>Dinophyceae</taxon>
        <taxon>Suessiales</taxon>
        <taxon>Symbiodiniaceae</taxon>
        <taxon>Cladocopium</taxon>
    </lineage>
</organism>
<dbReference type="EMBL" id="CAMXCT020001629">
    <property type="protein sequence ID" value="CAL1145147.1"/>
    <property type="molecule type" value="Genomic_DNA"/>
</dbReference>
<evidence type="ECO:0000313" key="2">
    <source>
        <dbReference type="EMBL" id="CAI4004970.1"/>
    </source>
</evidence>
<reference evidence="3 4" key="2">
    <citation type="submission" date="2024-05" db="EMBL/GenBank/DDBJ databases">
        <authorList>
            <person name="Chen Y."/>
            <person name="Shah S."/>
            <person name="Dougan E. K."/>
            <person name="Thang M."/>
            <person name="Chan C."/>
        </authorList>
    </citation>
    <scope>NUCLEOTIDE SEQUENCE [LARGE SCALE GENOMIC DNA]</scope>
</reference>
<protein>
    <submittedName>
        <fullName evidence="2">Uncharacterized protein</fullName>
    </submittedName>
</protein>
<accession>A0A9P1D724</accession>
<dbReference type="Proteomes" id="UP001152797">
    <property type="component" value="Unassembled WGS sequence"/>
</dbReference>
<name>A0A9P1D724_9DINO</name>
<dbReference type="EMBL" id="CAMXCT020003535">
    <property type="protein sequence ID" value="CAL1158345.1"/>
    <property type="molecule type" value="Genomic_DNA"/>
</dbReference>
<keyword evidence="4" id="KW-1185">Reference proteome</keyword>
<sequence>MLAMLPGPDETWEMRAQKHPERLQSFLVAVAEQPNYFADVIDELRVEDFEDEKDKTIETRRLTRQQSAEQLVLKCYGDMVSL</sequence>
<dbReference type="EMBL" id="CAMXCT030001629">
    <property type="protein sequence ID" value="CAL4779084.1"/>
    <property type="molecule type" value="Genomic_DNA"/>
</dbReference>
<proteinExistence type="predicted"/>
<evidence type="ECO:0000313" key="4">
    <source>
        <dbReference type="Proteomes" id="UP001152797"/>
    </source>
</evidence>
<dbReference type="EMBL" id="CAMXCT010003535">
    <property type="protein sequence ID" value="CAI4004970.1"/>
    <property type="molecule type" value="Genomic_DNA"/>
</dbReference>